<dbReference type="AlphaFoldDB" id="A0A0A8ZQJ6"/>
<evidence type="ECO:0000313" key="2">
    <source>
        <dbReference type="EMBL" id="JAD41061.1"/>
    </source>
</evidence>
<name>A0A0A8ZQJ6_ARUDO</name>
<evidence type="ECO:0000256" key="1">
    <source>
        <dbReference type="SAM" id="Phobius"/>
    </source>
</evidence>
<reference evidence="2" key="2">
    <citation type="journal article" date="2015" name="Data Brief">
        <title>Shoot transcriptome of the giant reed, Arundo donax.</title>
        <authorList>
            <person name="Barrero R.A."/>
            <person name="Guerrero F.D."/>
            <person name="Moolhuijzen P."/>
            <person name="Goolsby J.A."/>
            <person name="Tidwell J."/>
            <person name="Bellgard S.E."/>
            <person name="Bellgard M.I."/>
        </authorList>
    </citation>
    <scope>NUCLEOTIDE SEQUENCE</scope>
    <source>
        <tissue evidence="2">Shoot tissue taken approximately 20 cm above the soil surface</tissue>
    </source>
</reference>
<keyword evidence="1" id="KW-1133">Transmembrane helix</keyword>
<feature type="transmembrane region" description="Helical" evidence="1">
    <location>
        <begin position="6"/>
        <end position="26"/>
    </location>
</feature>
<protein>
    <submittedName>
        <fullName evidence="2">Uncharacterized protein</fullName>
    </submittedName>
</protein>
<proteinExistence type="predicted"/>
<keyword evidence="1" id="KW-0812">Transmembrane</keyword>
<dbReference type="EMBL" id="GBRH01256834">
    <property type="protein sequence ID" value="JAD41061.1"/>
    <property type="molecule type" value="Transcribed_RNA"/>
</dbReference>
<sequence length="31" mass="3827">MYLSVYVSLFACEPIYFLFKLVLYRLNEFLM</sequence>
<reference evidence="2" key="1">
    <citation type="submission" date="2014-09" db="EMBL/GenBank/DDBJ databases">
        <authorList>
            <person name="Magalhaes I.L.F."/>
            <person name="Oliveira U."/>
            <person name="Santos F.R."/>
            <person name="Vidigal T.H.D.A."/>
            <person name="Brescovit A.D."/>
            <person name="Santos A.J."/>
        </authorList>
    </citation>
    <scope>NUCLEOTIDE SEQUENCE</scope>
    <source>
        <tissue evidence="2">Shoot tissue taken approximately 20 cm above the soil surface</tissue>
    </source>
</reference>
<accession>A0A0A8ZQJ6</accession>
<organism evidence="2">
    <name type="scientific">Arundo donax</name>
    <name type="common">Giant reed</name>
    <name type="synonym">Donax arundinaceus</name>
    <dbReference type="NCBI Taxonomy" id="35708"/>
    <lineage>
        <taxon>Eukaryota</taxon>
        <taxon>Viridiplantae</taxon>
        <taxon>Streptophyta</taxon>
        <taxon>Embryophyta</taxon>
        <taxon>Tracheophyta</taxon>
        <taxon>Spermatophyta</taxon>
        <taxon>Magnoliopsida</taxon>
        <taxon>Liliopsida</taxon>
        <taxon>Poales</taxon>
        <taxon>Poaceae</taxon>
        <taxon>PACMAD clade</taxon>
        <taxon>Arundinoideae</taxon>
        <taxon>Arundineae</taxon>
        <taxon>Arundo</taxon>
    </lineage>
</organism>
<keyword evidence="1" id="KW-0472">Membrane</keyword>